<dbReference type="PANTHER" id="PTHR33164:SF43">
    <property type="entry name" value="HTH-TYPE TRANSCRIPTIONAL REPRESSOR YETL"/>
    <property type="match status" value="1"/>
</dbReference>
<dbReference type="PRINTS" id="PR00598">
    <property type="entry name" value="HTHMARR"/>
</dbReference>
<protein>
    <submittedName>
        <fullName evidence="2">MarR family transcriptional regulator</fullName>
    </submittedName>
</protein>
<dbReference type="SUPFAM" id="SSF46785">
    <property type="entry name" value="Winged helix' DNA-binding domain"/>
    <property type="match status" value="1"/>
</dbReference>
<sequence>MIDPRYIDPDQVLIPRGGMDPAELEAVISVLSAVRRWREAEERMSEESRRQMHLGDNDMKAMRFIIVSTNWGTSATPGMIAEHLGISTASTTKLLDRLAAAGHITRTPHPADRRAIVITVNERAHDEVQERVGRLHARRFQVAAKLAPEEREVVIRFLDDLSATGTVEAGTVETGTVETGDVD</sequence>
<dbReference type="OrthoDB" id="162531at2"/>
<dbReference type="PANTHER" id="PTHR33164">
    <property type="entry name" value="TRANSCRIPTIONAL REGULATOR, MARR FAMILY"/>
    <property type="match status" value="1"/>
</dbReference>
<evidence type="ECO:0000313" key="3">
    <source>
        <dbReference type="Proteomes" id="UP000298488"/>
    </source>
</evidence>
<evidence type="ECO:0000313" key="2">
    <source>
        <dbReference type="EMBL" id="TFB80861.1"/>
    </source>
</evidence>
<dbReference type="InterPro" id="IPR039422">
    <property type="entry name" value="MarR/SlyA-like"/>
</dbReference>
<gene>
    <name evidence="2" type="ORF">E3N84_09895</name>
</gene>
<feature type="domain" description="HTH marR-type" evidence="1">
    <location>
        <begin position="21"/>
        <end position="163"/>
    </location>
</feature>
<comment type="caution">
    <text evidence="2">The sequence shown here is derived from an EMBL/GenBank/DDBJ whole genome shotgun (WGS) entry which is preliminary data.</text>
</comment>
<dbReference type="AlphaFoldDB" id="A0A4R8VBZ0"/>
<name>A0A4R8VBZ0_9MICO</name>
<proteinExistence type="predicted"/>
<reference evidence="2 3" key="1">
    <citation type="submission" date="2019-03" db="EMBL/GenBank/DDBJ databases">
        <title>Genomics of glacier-inhabiting Cryobacterium strains.</title>
        <authorList>
            <person name="Liu Q."/>
            <person name="Xin Y.-H."/>
        </authorList>
    </citation>
    <scope>NUCLEOTIDE SEQUENCE [LARGE SCALE GENOMIC DNA]</scope>
    <source>
        <strain evidence="2 3">CGMCC 1.10440</strain>
    </source>
</reference>
<dbReference type="InterPro" id="IPR000835">
    <property type="entry name" value="HTH_MarR-typ"/>
</dbReference>
<dbReference type="SMART" id="SM00347">
    <property type="entry name" value="HTH_MARR"/>
    <property type="match status" value="1"/>
</dbReference>
<dbReference type="InterPro" id="IPR036388">
    <property type="entry name" value="WH-like_DNA-bd_sf"/>
</dbReference>
<dbReference type="Proteomes" id="UP000298488">
    <property type="component" value="Unassembled WGS sequence"/>
</dbReference>
<dbReference type="EMBL" id="SOFI01000003">
    <property type="protein sequence ID" value="TFB80861.1"/>
    <property type="molecule type" value="Genomic_DNA"/>
</dbReference>
<keyword evidence="3" id="KW-1185">Reference proteome</keyword>
<dbReference type="Gene3D" id="1.10.10.10">
    <property type="entry name" value="Winged helix-like DNA-binding domain superfamily/Winged helix DNA-binding domain"/>
    <property type="match status" value="1"/>
</dbReference>
<dbReference type="GO" id="GO:0006950">
    <property type="term" value="P:response to stress"/>
    <property type="evidence" value="ECO:0007669"/>
    <property type="project" value="TreeGrafter"/>
</dbReference>
<dbReference type="Pfam" id="PF12802">
    <property type="entry name" value="MarR_2"/>
    <property type="match status" value="1"/>
</dbReference>
<dbReference type="InterPro" id="IPR036390">
    <property type="entry name" value="WH_DNA-bd_sf"/>
</dbReference>
<accession>A0A4R8VBZ0</accession>
<evidence type="ECO:0000259" key="1">
    <source>
        <dbReference type="PROSITE" id="PS50995"/>
    </source>
</evidence>
<dbReference type="GO" id="GO:0003700">
    <property type="term" value="F:DNA-binding transcription factor activity"/>
    <property type="evidence" value="ECO:0007669"/>
    <property type="project" value="InterPro"/>
</dbReference>
<organism evidence="2 3">
    <name type="scientific">Terrimesophilobacter mesophilus</name>
    <dbReference type="NCBI Taxonomy" id="433647"/>
    <lineage>
        <taxon>Bacteria</taxon>
        <taxon>Bacillati</taxon>
        <taxon>Actinomycetota</taxon>
        <taxon>Actinomycetes</taxon>
        <taxon>Micrococcales</taxon>
        <taxon>Microbacteriaceae</taxon>
        <taxon>Terrimesophilobacter</taxon>
    </lineage>
</organism>
<dbReference type="PROSITE" id="PS50995">
    <property type="entry name" value="HTH_MARR_2"/>
    <property type="match status" value="1"/>
</dbReference>